<accession>A0A2B4S328</accession>
<protein>
    <submittedName>
        <fullName evidence="2">Uncharacterized protein</fullName>
    </submittedName>
</protein>
<keyword evidence="3" id="KW-1185">Reference proteome</keyword>
<evidence type="ECO:0000313" key="2">
    <source>
        <dbReference type="EMBL" id="PFX23816.1"/>
    </source>
</evidence>
<proteinExistence type="predicted"/>
<reference evidence="3" key="1">
    <citation type="journal article" date="2017" name="bioRxiv">
        <title>Comparative analysis of the genomes of Stylophora pistillata and Acropora digitifera provides evidence for extensive differences between species of corals.</title>
        <authorList>
            <person name="Voolstra C.R."/>
            <person name="Li Y."/>
            <person name="Liew Y.J."/>
            <person name="Baumgarten S."/>
            <person name="Zoccola D."/>
            <person name="Flot J.-F."/>
            <person name="Tambutte S."/>
            <person name="Allemand D."/>
            <person name="Aranda M."/>
        </authorList>
    </citation>
    <scope>NUCLEOTIDE SEQUENCE [LARGE SCALE GENOMIC DNA]</scope>
</reference>
<evidence type="ECO:0000256" key="1">
    <source>
        <dbReference type="SAM" id="MobiDB-lite"/>
    </source>
</evidence>
<name>A0A2B4S328_STYPI</name>
<dbReference type="AlphaFoldDB" id="A0A2B4S328"/>
<organism evidence="2 3">
    <name type="scientific">Stylophora pistillata</name>
    <name type="common">Smooth cauliflower coral</name>
    <dbReference type="NCBI Taxonomy" id="50429"/>
    <lineage>
        <taxon>Eukaryota</taxon>
        <taxon>Metazoa</taxon>
        <taxon>Cnidaria</taxon>
        <taxon>Anthozoa</taxon>
        <taxon>Hexacorallia</taxon>
        <taxon>Scleractinia</taxon>
        <taxon>Astrocoeniina</taxon>
        <taxon>Pocilloporidae</taxon>
        <taxon>Stylophora</taxon>
    </lineage>
</organism>
<comment type="caution">
    <text evidence="2">The sequence shown here is derived from an EMBL/GenBank/DDBJ whole genome shotgun (WGS) entry which is preliminary data.</text>
</comment>
<evidence type="ECO:0000313" key="3">
    <source>
        <dbReference type="Proteomes" id="UP000225706"/>
    </source>
</evidence>
<feature type="compositionally biased region" description="Basic and acidic residues" evidence="1">
    <location>
        <begin position="100"/>
        <end position="116"/>
    </location>
</feature>
<dbReference type="Proteomes" id="UP000225706">
    <property type="component" value="Unassembled WGS sequence"/>
</dbReference>
<sequence length="243" mass="28295">MMDISAPESQQKTNHGDLNCWWYRYCSCISDPVTTHSPFLLYADKRGEDDKRSVRDHIGVLVQRFKRKEANELKESGTNPTKTEVDLAIEQIIAMEESADEQHGLEDGEKKEKMEGDRLKAEELRMTVMEIVGKTQERGQRRGRAKQRNAEEAGVKFLKRKAEQDIEVKKQGLDLRKQDQEQMVEAQNQQRDTFKQMIKQQQEQQKQMHDMQSLLMLQQQQQTTALMKIIETPVSKYANAILL</sequence>
<gene>
    <name evidence="2" type="ORF">AWC38_SpisGene11610</name>
</gene>
<dbReference type="EMBL" id="LSMT01000195">
    <property type="protein sequence ID" value="PFX23816.1"/>
    <property type="molecule type" value="Genomic_DNA"/>
</dbReference>
<feature type="region of interest" description="Disordered" evidence="1">
    <location>
        <begin position="96"/>
        <end position="116"/>
    </location>
</feature>